<accession>A0ABV4T5Q0</accession>
<protein>
    <submittedName>
        <fullName evidence="1">Uncharacterized protein</fullName>
    </submittedName>
</protein>
<dbReference type="RefSeq" id="WP_372824402.1">
    <property type="nucleotide sequence ID" value="NZ_JARRIG010000007.1"/>
</dbReference>
<evidence type="ECO:0000313" key="2">
    <source>
        <dbReference type="Proteomes" id="UP001571980"/>
    </source>
</evidence>
<proteinExistence type="predicted"/>
<organism evidence="1 2">
    <name type="scientific">Pyrococcus kukulkanii</name>
    <dbReference type="NCBI Taxonomy" id="1609559"/>
    <lineage>
        <taxon>Archaea</taxon>
        <taxon>Methanobacteriati</taxon>
        <taxon>Methanobacteriota</taxon>
        <taxon>Thermococci</taxon>
        <taxon>Thermococcales</taxon>
        <taxon>Thermococcaceae</taxon>
        <taxon>Pyrococcus</taxon>
    </lineage>
</organism>
<comment type="caution">
    <text evidence="1">The sequence shown here is derived from an EMBL/GenBank/DDBJ whole genome shotgun (WGS) entry which is preliminary data.</text>
</comment>
<name>A0ABV4T5Q0_9EURY</name>
<reference evidence="1 2" key="1">
    <citation type="submission" date="2023-03" db="EMBL/GenBank/DDBJ databases">
        <title>Speciation in Pyrococcus: adaptation to high temperature as a mechanism.</title>
        <authorList>
            <person name="Gu J."/>
        </authorList>
    </citation>
    <scope>NUCLEOTIDE SEQUENCE [LARGE SCALE GENOMIC DNA]</scope>
    <source>
        <strain evidence="1 2">LMOA34</strain>
    </source>
</reference>
<evidence type="ECO:0000313" key="1">
    <source>
        <dbReference type="EMBL" id="MFA4805087.1"/>
    </source>
</evidence>
<sequence>MRVWEGHFESFDVSVHSINNKVSVKFVVAGEKLYKGVIADGKVTITSPYPTTFLCGETSTSIDKKAMKILKKLCRFYSEIKALPQEEIVEDAEVILQTILAEDVVKKKEHVGDGVRVYVEKDGEVVADFIIRRDFMGNLIVFGDFEAVQDHLMRLLASHDTPEEVADKILPLV</sequence>
<keyword evidence="2" id="KW-1185">Reference proteome</keyword>
<gene>
    <name evidence="1" type="ORF">P8X34_10165</name>
</gene>
<dbReference type="Proteomes" id="UP001571980">
    <property type="component" value="Unassembled WGS sequence"/>
</dbReference>
<dbReference type="EMBL" id="JARRIG010000007">
    <property type="protein sequence ID" value="MFA4805087.1"/>
    <property type="molecule type" value="Genomic_DNA"/>
</dbReference>